<dbReference type="EMBL" id="JBDIZK010000012">
    <property type="protein sequence ID" value="MEN3749210.1"/>
    <property type="molecule type" value="Genomic_DNA"/>
</dbReference>
<dbReference type="PROSITE" id="PS51257">
    <property type="entry name" value="PROKAR_LIPOPROTEIN"/>
    <property type="match status" value="1"/>
</dbReference>
<dbReference type="RefSeq" id="WP_346248249.1">
    <property type="nucleotide sequence ID" value="NZ_JBDIZK010000012.1"/>
</dbReference>
<proteinExistence type="predicted"/>
<protein>
    <submittedName>
        <fullName evidence="1">Uncharacterized protein</fullName>
    </submittedName>
</protein>
<reference evidence="1 2" key="1">
    <citation type="submission" date="2024-05" db="EMBL/GenBank/DDBJ databases">
        <title>Sphingomonas sp. HF-S3 16S ribosomal RNA gene Genome sequencing and assembly.</title>
        <authorList>
            <person name="Lee H."/>
        </authorList>
    </citation>
    <scope>NUCLEOTIDE SEQUENCE [LARGE SCALE GENOMIC DNA]</scope>
    <source>
        <strain evidence="1 2">HF-S3</strain>
    </source>
</reference>
<keyword evidence="2" id="KW-1185">Reference proteome</keyword>
<organism evidence="1 2">
    <name type="scientific">Sphingomonas rustica</name>
    <dbReference type="NCBI Taxonomy" id="3103142"/>
    <lineage>
        <taxon>Bacteria</taxon>
        <taxon>Pseudomonadati</taxon>
        <taxon>Pseudomonadota</taxon>
        <taxon>Alphaproteobacteria</taxon>
        <taxon>Sphingomonadales</taxon>
        <taxon>Sphingomonadaceae</taxon>
        <taxon>Sphingomonas</taxon>
    </lineage>
</organism>
<evidence type="ECO:0000313" key="1">
    <source>
        <dbReference type="EMBL" id="MEN3749210.1"/>
    </source>
</evidence>
<evidence type="ECO:0000313" key="2">
    <source>
        <dbReference type="Proteomes" id="UP001427805"/>
    </source>
</evidence>
<accession>A0ABV0BCD3</accession>
<gene>
    <name evidence="1" type="ORF">TPR58_18695</name>
</gene>
<dbReference type="Proteomes" id="UP001427805">
    <property type="component" value="Unassembled WGS sequence"/>
</dbReference>
<sequence length="213" mass="21293">MRRLALVTGLAALALLSGCGRDGNESAGGNIATQTDNGGEFVVPDGTIGNGAGGIDNGSVESADTVKLAARGLRIGDAGGGDRLIAFDTPRADTLGAVRGALGEQIGVSHNDQCGAGPMDMAEFPGGLTLYFLDGRFAGWDVAPEGGGTFTTPSGIGIGSTLKAMREKASVDVQANSSLGVEFNTGGLSGLVASDTPTGTVTRLWAGNSCIFR</sequence>
<name>A0ABV0BCD3_9SPHN</name>
<comment type="caution">
    <text evidence="1">The sequence shown here is derived from an EMBL/GenBank/DDBJ whole genome shotgun (WGS) entry which is preliminary data.</text>
</comment>